<evidence type="ECO:0000256" key="9">
    <source>
        <dbReference type="SAM" id="MobiDB-lite"/>
    </source>
</evidence>
<accession>A0A854Q572</accession>
<dbReference type="SMART" id="SM00297">
    <property type="entry name" value="BROMO"/>
    <property type="match status" value="1"/>
</dbReference>
<dbReference type="SUPFAM" id="SSF47370">
    <property type="entry name" value="Bromodomain"/>
    <property type="match status" value="1"/>
</dbReference>
<dbReference type="PROSITE" id="PS50014">
    <property type="entry name" value="BROMODOMAIN_2"/>
    <property type="match status" value="1"/>
</dbReference>
<dbReference type="InterPro" id="IPR001487">
    <property type="entry name" value="Bromodomain"/>
</dbReference>
<gene>
    <name evidence="12" type="ORF">C361_06473</name>
</gene>
<dbReference type="InterPro" id="IPR037382">
    <property type="entry name" value="Rsc/polybromo"/>
</dbReference>
<dbReference type="PANTHER" id="PTHR16062">
    <property type="entry name" value="SWI/SNF-RELATED"/>
    <property type="match status" value="1"/>
</dbReference>
<feature type="region of interest" description="Disordered" evidence="9">
    <location>
        <begin position="191"/>
        <end position="236"/>
    </location>
</feature>
<dbReference type="PROSITE" id="PS51038">
    <property type="entry name" value="BAH"/>
    <property type="match status" value="1"/>
</dbReference>
<feature type="region of interest" description="Disordered" evidence="9">
    <location>
        <begin position="1"/>
        <end position="26"/>
    </location>
</feature>
<comment type="caution">
    <text evidence="12">The sequence shown here is derived from an EMBL/GenBank/DDBJ whole genome shotgun (WGS) entry which is preliminary data.</text>
</comment>
<dbReference type="OrthoDB" id="1742084at2759"/>
<keyword evidence="5 8" id="KW-0103">Bromodomain</keyword>
<name>A0A854Q572_CRYNE</name>
<reference evidence="12 13" key="1">
    <citation type="submission" date="2017-06" db="EMBL/GenBank/DDBJ databases">
        <title>Global population genomics of the pathogenic fungus Cryptococcus neoformans var. grubii.</title>
        <authorList>
            <person name="Cuomo C."/>
            <person name="Litvintseva A."/>
            <person name="Chen Y."/>
            <person name="Young S."/>
            <person name="Zeng Q."/>
            <person name="Chapman S."/>
            <person name="Gujja S."/>
            <person name="Saif S."/>
            <person name="Birren B."/>
        </authorList>
    </citation>
    <scope>NUCLEOTIDE SEQUENCE [LARGE SCALE GENOMIC DNA]</scope>
    <source>
        <strain evidence="12 13">Tu259-1</strain>
    </source>
</reference>
<evidence type="ECO:0000313" key="13">
    <source>
        <dbReference type="Proteomes" id="UP000199727"/>
    </source>
</evidence>
<dbReference type="GO" id="GO:0003682">
    <property type="term" value="F:chromatin binding"/>
    <property type="evidence" value="ECO:0007669"/>
    <property type="project" value="InterPro"/>
</dbReference>
<dbReference type="Gene3D" id="2.30.30.490">
    <property type="match status" value="1"/>
</dbReference>
<evidence type="ECO:0000256" key="2">
    <source>
        <dbReference type="ARBA" id="ARBA00022737"/>
    </source>
</evidence>
<feature type="compositionally biased region" description="Basic residues" evidence="9">
    <location>
        <begin position="823"/>
        <end position="832"/>
    </location>
</feature>
<dbReference type="Pfam" id="PF00439">
    <property type="entry name" value="Bromodomain"/>
    <property type="match status" value="1"/>
</dbReference>
<feature type="region of interest" description="Disordered" evidence="9">
    <location>
        <begin position="661"/>
        <end position="707"/>
    </location>
</feature>
<keyword evidence="2" id="KW-0677">Repeat</keyword>
<dbReference type="PANTHER" id="PTHR16062:SF21">
    <property type="entry name" value="CHROMATIN STRUCTURE-REMODELING COMPLEX SUBUNIT RSC1-RELATED"/>
    <property type="match status" value="1"/>
</dbReference>
<evidence type="ECO:0000256" key="6">
    <source>
        <dbReference type="ARBA" id="ARBA00023163"/>
    </source>
</evidence>
<dbReference type="Pfam" id="PF01426">
    <property type="entry name" value="BAH"/>
    <property type="match status" value="1"/>
</dbReference>
<keyword evidence="6" id="KW-0804">Transcription</keyword>
<evidence type="ECO:0000256" key="4">
    <source>
        <dbReference type="ARBA" id="ARBA00023015"/>
    </source>
</evidence>
<dbReference type="SMART" id="SM00439">
    <property type="entry name" value="BAH"/>
    <property type="match status" value="1"/>
</dbReference>
<feature type="compositionally biased region" description="Polar residues" evidence="9">
    <location>
        <begin position="212"/>
        <end position="236"/>
    </location>
</feature>
<evidence type="ECO:0000313" key="12">
    <source>
        <dbReference type="EMBL" id="OXG11369.1"/>
    </source>
</evidence>
<sequence>MPPRKTTRGQKPQIPVPISFPGNENGRGFNEKQWEACRDILSRVYGAKAGSRGLSDIFQELPDRKEFPDYYKAIPEPECLDHIAAQLASQAYPNPETFFKQLHLVFLNAKHYNEEHSTVYIDAIRLEQQIFQDWSAKVEAQVFSHNNPYHNSPVKLGRERTRGFSSLPTKSTKPGPLTEVRNLTSVAKPISPIPTLAKPPSAPPIPLSIPTFTSASLNRPTLSHPSSQSHPTASPSITLTFNHAYSTAQSNSPSDQTRMAPRDADQAIIAARDATLPKWEGPKEVLPGNPAPGGIPGSGWFGEGTADYERNIGGPEQWPHKIREVLRAVEGYRDHSGQRLAEVLDILPEVVDIPFLSFNHPLSFARINAIADASRYPSLRDFDMDMARLFEKARRWFHDGSEEYGRVLVLQRLYNALTAIYPLRLPPSGVPEPSSIAFASIPAGPGNARSMHEATQELRAGAAEEQVGYGITTFRVGTKDRVFTEEARHKGIAYRLGDYVHVMNPDDPTRPIIGQIFKTFVPTKGKQTHHASICWYYRPEQTVHTPDQMFYEHEVFKTGQFCDHPVEDIMERISVQFYVKYIRGRPREGEFYPGWPVYVCNSRFNHRDYNIVRIKNWNSCIPEELRQTDFMSIIPFERVIEARMVPSPLSQGVQGPGFFGEPKKILGGSAAQDDDDDDDEDKGRRRGRPSVHSAGHTPAPQNQPRAQPVGAVYRASPAVVPPPQPQAAPVVVSAPQIPVAQAVAVQQPIRTFAALMGGQQALDQVAHRETLPAETARLFPTDARGQVLWFSGPPLAPGAIHMPQQPVHSVEYLQYLTKRKRGEKWSPRKTNRRSVTGLFGTQNVEGTDEDISDLWWAEGKSSEEVFDSLREIVEDKS</sequence>
<dbReference type="InterPro" id="IPR001025">
    <property type="entry name" value="BAH_dom"/>
</dbReference>
<evidence type="ECO:0000256" key="1">
    <source>
        <dbReference type="ARBA" id="ARBA00004123"/>
    </source>
</evidence>
<feature type="region of interest" description="Disordered" evidence="9">
    <location>
        <begin position="823"/>
        <end position="844"/>
    </location>
</feature>
<feature type="domain" description="Bromo" evidence="10">
    <location>
        <begin position="50"/>
        <end position="120"/>
    </location>
</feature>
<dbReference type="CDD" id="cd04369">
    <property type="entry name" value="Bromodomain"/>
    <property type="match status" value="1"/>
</dbReference>
<dbReference type="FunFam" id="2.30.30.490:FF:000031">
    <property type="entry name" value="Unplaced genomic scaffold supercont2.14, whole genome shotgun sequence"/>
    <property type="match status" value="1"/>
</dbReference>
<keyword evidence="4" id="KW-0805">Transcription regulation</keyword>
<evidence type="ECO:0000259" key="11">
    <source>
        <dbReference type="PROSITE" id="PS51038"/>
    </source>
</evidence>
<dbReference type="Proteomes" id="UP000199727">
    <property type="component" value="Unassembled WGS sequence"/>
</dbReference>
<protein>
    <submittedName>
        <fullName evidence="12">Chromatin structure-remodeling complex subunit RSC1/2</fullName>
    </submittedName>
</protein>
<organism evidence="12 13">
    <name type="scientific">Cryptococcus neoformans Tu259-1</name>
    <dbReference type="NCBI Taxonomy" id="1230072"/>
    <lineage>
        <taxon>Eukaryota</taxon>
        <taxon>Fungi</taxon>
        <taxon>Dikarya</taxon>
        <taxon>Basidiomycota</taxon>
        <taxon>Agaricomycotina</taxon>
        <taxon>Tremellomycetes</taxon>
        <taxon>Tremellales</taxon>
        <taxon>Cryptococcaceae</taxon>
        <taxon>Cryptococcus</taxon>
        <taxon>Cryptococcus neoformans species complex</taxon>
    </lineage>
</organism>
<evidence type="ECO:0000259" key="10">
    <source>
        <dbReference type="PROSITE" id="PS50014"/>
    </source>
</evidence>
<dbReference type="EMBL" id="AMKT01000098">
    <property type="protein sequence ID" value="OXG11369.1"/>
    <property type="molecule type" value="Genomic_DNA"/>
</dbReference>
<proteinExistence type="predicted"/>
<dbReference type="Gene3D" id="1.20.920.10">
    <property type="entry name" value="Bromodomain-like"/>
    <property type="match status" value="2"/>
</dbReference>
<keyword evidence="3" id="KW-0156">Chromatin regulator</keyword>
<dbReference type="InterPro" id="IPR036427">
    <property type="entry name" value="Bromodomain-like_sf"/>
</dbReference>
<evidence type="ECO:0000256" key="7">
    <source>
        <dbReference type="ARBA" id="ARBA00023242"/>
    </source>
</evidence>
<dbReference type="AlphaFoldDB" id="A0A854Q572"/>
<keyword evidence="7" id="KW-0539">Nucleus</keyword>
<dbReference type="GO" id="GO:0006338">
    <property type="term" value="P:chromatin remodeling"/>
    <property type="evidence" value="ECO:0007669"/>
    <property type="project" value="InterPro"/>
</dbReference>
<dbReference type="GO" id="GO:0016586">
    <property type="term" value="C:RSC-type complex"/>
    <property type="evidence" value="ECO:0007669"/>
    <property type="project" value="InterPro"/>
</dbReference>
<dbReference type="InterPro" id="IPR043151">
    <property type="entry name" value="BAH_sf"/>
</dbReference>
<evidence type="ECO:0000256" key="8">
    <source>
        <dbReference type="PROSITE-ProRule" id="PRU00035"/>
    </source>
</evidence>
<evidence type="ECO:0000256" key="5">
    <source>
        <dbReference type="ARBA" id="ARBA00023117"/>
    </source>
</evidence>
<dbReference type="CDD" id="cd04717">
    <property type="entry name" value="BAH_polybromo"/>
    <property type="match status" value="1"/>
</dbReference>
<evidence type="ECO:0000256" key="3">
    <source>
        <dbReference type="ARBA" id="ARBA00022853"/>
    </source>
</evidence>
<comment type="subcellular location">
    <subcellularLocation>
        <location evidence="1">Nucleus</location>
    </subcellularLocation>
</comment>
<dbReference type="GO" id="GO:0006368">
    <property type="term" value="P:transcription elongation by RNA polymerase II"/>
    <property type="evidence" value="ECO:0007669"/>
    <property type="project" value="TreeGrafter"/>
</dbReference>
<feature type="domain" description="BAH" evidence="11">
    <location>
        <begin position="492"/>
        <end position="615"/>
    </location>
</feature>